<sequence length="72" mass="8378">MNIRPEKIDQVEDVFYPIPKPVSQVKTEDLVNLPIEPAPAVRVEETVEQKRARRQLNAARLRAKNEKSRRKS</sequence>
<accession>A0A1F6C2R6</accession>
<comment type="caution">
    <text evidence="1">The sequence shown here is derived from an EMBL/GenBank/DDBJ whole genome shotgun (WGS) entry which is preliminary data.</text>
</comment>
<evidence type="ECO:0000313" key="1">
    <source>
        <dbReference type="EMBL" id="OGG43460.1"/>
    </source>
</evidence>
<protein>
    <submittedName>
        <fullName evidence="1">Uncharacterized protein</fullName>
    </submittedName>
</protein>
<name>A0A1F6C2R6_9BACT</name>
<proteinExistence type="predicted"/>
<dbReference type="AlphaFoldDB" id="A0A1F6C2R6"/>
<dbReference type="EMBL" id="MFKP01000039">
    <property type="protein sequence ID" value="OGG43460.1"/>
    <property type="molecule type" value="Genomic_DNA"/>
</dbReference>
<reference evidence="1 2" key="1">
    <citation type="journal article" date="2016" name="Nat. Commun.">
        <title>Thousands of microbial genomes shed light on interconnected biogeochemical processes in an aquifer system.</title>
        <authorList>
            <person name="Anantharaman K."/>
            <person name="Brown C.T."/>
            <person name="Hug L.A."/>
            <person name="Sharon I."/>
            <person name="Castelle C.J."/>
            <person name="Probst A.J."/>
            <person name="Thomas B.C."/>
            <person name="Singh A."/>
            <person name="Wilkins M.J."/>
            <person name="Karaoz U."/>
            <person name="Brodie E.L."/>
            <person name="Williams K.H."/>
            <person name="Hubbard S.S."/>
            <person name="Banfield J.F."/>
        </authorList>
    </citation>
    <scope>NUCLEOTIDE SEQUENCE [LARGE SCALE GENOMIC DNA]</scope>
</reference>
<gene>
    <name evidence="1" type="ORF">A2841_02430</name>
</gene>
<organism evidence="1 2">
    <name type="scientific">Candidatus Kaiserbacteria bacterium RIFCSPHIGHO2_01_FULL_48_10</name>
    <dbReference type="NCBI Taxonomy" id="1798476"/>
    <lineage>
        <taxon>Bacteria</taxon>
        <taxon>Candidatus Kaiseribacteriota</taxon>
    </lineage>
</organism>
<evidence type="ECO:0000313" key="2">
    <source>
        <dbReference type="Proteomes" id="UP000178249"/>
    </source>
</evidence>
<dbReference type="Proteomes" id="UP000178249">
    <property type="component" value="Unassembled WGS sequence"/>
</dbReference>